<feature type="compositionally biased region" description="Low complexity" evidence="2">
    <location>
        <begin position="76"/>
        <end position="89"/>
    </location>
</feature>
<evidence type="ECO:0000256" key="1">
    <source>
        <dbReference type="ARBA" id="ARBA00009480"/>
    </source>
</evidence>
<dbReference type="FunFam" id="1.20.5.110:FF:000048">
    <property type="entry name" value="Protein transport protein SEC9"/>
    <property type="match status" value="1"/>
</dbReference>
<dbReference type="PANTHER" id="PTHR19305">
    <property type="entry name" value="SYNAPTOSOMAL ASSOCIATED PROTEIN"/>
    <property type="match status" value="1"/>
</dbReference>
<feature type="region of interest" description="Disordered" evidence="2">
    <location>
        <begin position="354"/>
        <end position="378"/>
    </location>
</feature>
<dbReference type="OrthoDB" id="18679at2759"/>
<name>A0A0F4GF96_9PEZI</name>
<dbReference type="SMART" id="SM00397">
    <property type="entry name" value="t_SNARE"/>
    <property type="match status" value="2"/>
</dbReference>
<dbReference type="GO" id="GO:0031201">
    <property type="term" value="C:SNARE complex"/>
    <property type="evidence" value="ECO:0007669"/>
    <property type="project" value="TreeGrafter"/>
</dbReference>
<protein>
    <submittedName>
        <fullName evidence="4">Plasma membrane SNARE protein (Sec9)</fullName>
    </submittedName>
</protein>
<evidence type="ECO:0000259" key="3">
    <source>
        <dbReference type="PROSITE" id="PS50192"/>
    </source>
</evidence>
<sequence length="475" mass="50873">MPFGLKKSDKGDGDLDSKKASLFGGRSKASKASGSPAPASNNPYAAAPPSNANPYASAPANDPYSKDIKTDPYAKSQSSFSGPPTSSFGNLSLNGDRAAPPSYGADGGSGQPYRNDKSPVPPGGYGGGQARYPAPGNSYGQPGGYGNSDPYGTGSSQQASRYGPSGYGGLGRSNSQDTMSTDAGRNALFGDAPTRAQQSRPDMPPQQGSAGEAGDASYSNTGGYDSTEMPGGYGSGPPRELTAEEQEDQDVEASKQEIRFIKQQDVASTRNARRIAEQAEATGRETLARLGAQGERIHNTERNLDMASNQNRLAEEKARELKTLNRSMFAVHVANPFTAKKREEAANAIALEKHQRERAQRDATREEAYGSTARAQRQQRDINGNVVRTAPGANRNLADRAKYQFEADSEDDEMENEIDDNLDAIHRGAKTLNMLGKAMGEEIDSQNKHIDRIITKTDKVDDQIAVNRARLDRIR</sequence>
<reference evidence="4 5" key="1">
    <citation type="submission" date="2015-03" db="EMBL/GenBank/DDBJ databases">
        <title>RNA-seq based gene annotation and comparative genomics of four Zymoseptoria species reveal species-specific pathogenicity related genes and transposable element activity.</title>
        <authorList>
            <person name="Grandaubert J."/>
            <person name="Bhattacharyya A."/>
            <person name="Stukenbrock E.H."/>
        </authorList>
    </citation>
    <scope>NUCLEOTIDE SEQUENCE [LARGE SCALE GENOMIC DNA]</scope>
    <source>
        <strain evidence="4 5">Zb18110</strain>
    </source>
</reference>
<organism evidence="4 5">
    <name type="scientific">Zymoseptoria brevis</name>
    <dbReference type="NCBI Taxonomy" id="1047168"/>
    <lineage>
        <taxon>Eukaryota</taxon>
        <taxon>Fungi</taxon>
        <taxon>Dikarya</taxon>
        <taxon>Ascomycota</taxon>
        <taxon>Pezizomycotina</taxon>
        <taxon>Dothideomycetes</taxon>
        <taxon>Dothideomycetidae</taxon>
        <taxon>Mycosphaerellales</taxon>
        <taxon>Mycosphaerellaceae</taxon>
        <taxon>Zymoseptoria</taxon>
    </lineage>
</organism>
<accession>A0A0F4GF96</accession>
<dbReference type="GO" id="GO:0005484">
    <property type="term" value="F:SNAP receptor activity"/>
    <property type="evidence" value="ECO:0007669"/>
    <property type="project" value="TreeGrafter"/>
</dbReference>
<dbReference type="Proteomes" id="UP000033647">
    <property type="component" value="Unassembled WGS sequence"/>
</dbReference>
<feature type="compositionally biased region" description="Basic and acidic residues" evidence="2">
    <location>
        <begin position="1"/>
        <end position="19"/>
    </location>
</feature>
<dbReference type="GO" id="GO:0006906">
    <property type="term" value="P:vesicle fusion"/>
    <property type="evidence" value="ECO:0007669"/>
    <property type="project" value="TreeGrafter"/>
</dbReference>
<dbReference type="GO" id="GO:0006887">
    <property type="term" value="P:exocytosis"/>
    <property type="evidence" value="ECO:0007669"/>
    <property type="project" value="TreeGrafter"/>
</dbReference>
<dbReference type="STRING" id="1047168.A0A0F4GF96"/>
<dbReference type="InterPro" id="IPR000727">
    <property type="entry name" value="T_SNARE_dom"/>
</dbReference>
<evidence type="ECO:0000313" key="4">
    <source>
        <dbReference type="EMBL" id="KJX95662.1"/>
    </source>
</evidence>
<feature type="compositionally biased region" description="Basic and acidic residues" evidence="2">
    <location>
        <begin position="354"/>
        <end position="368"/>
    </location>
</feature>
<evidence type="ECO:0000256" key="2">
    <source>
        <dbReference type="SAM" id="MobiDB-lite"/>
    </source>
</evidence>
<dbReference type="PROSITE" id="PS50192">
    <property type="entry name" value="T_SNARE"/>
    <property type="match status" value="1"/>
</dbReference>
<comment type="caution">
    <text evidence="4">The sequence shown here is derived from an EMBL/GenBank/DDBJ whole genome shotgun (WGS) entry which is preliminary data.</text>
</comment>
<comment type="similarity">
    <text evidence="1">Belongs to the SNAP-25 family.</text>
</comment>
<dbReference type="Gene3D" id="1.20.5.110">
    <property type="match status" value="2"/>
</dbReference>
<dbReference type="CDD" id="cd15857">
    <property type="entry name" value="SNARE_SEC9C"/>
    <property type="match status" value="1"/>
</dbReference>
<dbReference type="CDD" id="cd15886">
    <property type="entry name" value="SNARE_SEC9N"/>
    <property type="match status" value="1"/>
</dbReference>
<evidence type="ECO:0000313" key="5">
    <source>
        <dbReference type="Proteomes" id="UP000033647"/>
    </source>
</evidence>
<gene>
    <name evidence="4" type="ORF">TI39_contig4099g00015</name>
</gene>
<dbReference type="GO" id="GO:0019905">
    <property type="term" value="F:syntaxin binding"/>
    <property type="evidence" value="ECO:0007669"/>
    <property type="project" value="TreeGrafter"/>
</dbReference>
<proteinExistence type="inferred from homology"/>
<dbReference type="EMBL" id="LAFY01004059">
    <property type="protein sequence ID" value="KJX95662.1"/>
    <property type="molecule type" value="Genomic_DNA"/>
</dbReference>
<feature type="compositionally biased region" description="Polar residues" evidence="2">
    <location>
        <begin position="172"/>
        <end position="183"/>
    </location>
</feature>
<feature type="region of interest" description="Disordered" evidence="2">
    <location>
        <begin position="1"/>
        <end position="256"/>
    </location>
</feature>
<feature type="domain" description="T-SNARE coiled-coil homology" evidence="3">
    <location>
        <begin position="412"/>
        <end position="474"/>
    </location>
</feature>
<dbReference type="AlphaFoldDB" id="A0A0F4GF96"/>
<dbReference type="SUPFAM" id="SSF58038">
    <property type="entry name" value="SNARE fusion complex"/>
    <property type="match status" value="2"/>
</dbReference>
<dbReference type="PANTHER" id="PTHR19305:SF9">
    <property type="entry name" value="SYNAPTOSOMAL-ASSOCIATED PROTEIN 29"/>
    <property type="match status" value="1"/>
</dbReference>
<keyword evidence="5" id="KW-1185">Reference proteome</keyword>
<feature type="compositionally biased region" description="Low complexity" evidence="2">
    <location>
        <begin position="30"/>
        <end position="63"/>
    </location>
</feature>
<dbReference type="GO" id="GO:0005886">
    <property type="term" value="C:plasma membrane"/>
    <property type="evidence" value="ECO:0007669"/>
    <property type="project" value="TreeGrafter"/>
</dbReference>